<comment type="caution">
    <text evidence="1">The sequence shown here is derived from an EMBL/GenBank/DDBJ whole genome shotgun (WGS) entry which is preliminary data.</text>
</comment>
<organism evidence="1 2">
    <name type="scientific">Sphingobacterium micropteri</name>
    <dbReference type="NCBI Taxonomy" id="2763501"/>
    <lineage>
        <taxon>Bacteria</taxon>
        <taxon>Pseudomonadati</taxon>
        <taxon>Bacteroidota</taxon>
        <taxon>Sphingobacteriia</taxon>
        <taxon>Sphingobacteriales</taxon>
        <taxon>Sphingobacteriaceae</taxon>
        <taxon>Sphingobacterium</taxon>
    </lineage>
</organism>
<reference evidence="1 2" key="1">
    <citation type="submission" date="2020-08" db="EMBL/GenBank/DDBJ databases">
        <title>Sphingobacterium sp. DN00404 isolated from aquaculture water.</title>
        <authorList>
            <person name="Zhang M."/>
        </authorList>
    </citation>
    <scope>NUCLEOTIDE SEQUENCE [LARGE SCALE GENOMIC DNA]</scope>
    <source>
        <strain evidence="1 2">DN00404</strain>
    </source>
</reference>
<keyword evidence="1" id="KW-0456">Lyase</keyword>
<dbReference type="RefSeq" id="WP_190993402.1">
    <property type="nucleotide sequence ID" value="NZ_JACOIK010000004.1"/>
</dbReference>
<accession>A0ABR7YM14</accession>
<protein>
    <submittedName>
        <fullName evidence="1">Aspartate-ammonia lyase</fullName>
    </submittedName>
</protein>
<dbReference type="Proteomes" id="UP000602759">
    <property type="component" value="Unassembled WGS sequence"/>
</dbReference>
<evidence type="ECO:0000313" key="2">
    <source>
        <dbReference type="Proteomes" id="UP000602759"/>
    </source>
</evidence>
<dbReference type="EMBL" id="JACOIK010000004">
    <property type="protein sequence ID" value="MBD1432371.1"/>
    <property type="molecule type" value="Genomic_DNA"/>
</dbReference>
<evidence type="ECO:0000313" key="1">
    <source>
        <dbReference type="EMBL" id="MBD1432371.1"/>
    </source>
</evidence>
<proteinExistence type="predicted"/>
<dbReference type="GO" id="GO:0016829">
    <property type="term" value="F:lyase activity"/>
    <property type="evidence" value="ECO:0007669"/>
    <property type="project" value="UniProtKB-KW"/>
</dbReference>
<gene>
    <name evidence="1" type="ORF">H8B06_06005</name>
</gene>
<dbReference type="InterPro" id="IPR011856">
    <property type="entry name" value="tRNA_endonuc-like_dom_sf"/>
</dbReference>
<keyword evidence="2" id="KW-1185">Reference proteome</keyword>
<name>A0ABR7YM14_9SPHI</name>
<dbReference type="Gene3D" id="3.40.1350.10">
    <property type="match status" value="1"/>
</dbReference>
<sequence>MSSKNNITAVTGEYFVAAELGKRGILALTTPKNNPLYDLVAVNMDGTKSIFIQVKTMSVRNKQGWKLGTDICTRKNNPNLFTILVNLKENDVEYYIYEYDILSSIVETNYTNYISVVKKDGSKKKEVAFRWHDFKFFTARDYERKNNWSILGFG</sequence>